<proteinExistence type="predicted"/>
<reference evidence="3" key="1">
    <citation type="submission" date="2014-08" db="EMBL/GenBank/DDBJ databases">
        <authorList>
            <person name="Moulin L."/>
        </authorList>
    </citation>
    <scope>NUCLEOTIDE SEQUENCE [LARGE SCALE GENOMIC DNA]</scope>
</reference>
<dbReference type="STRING" id="69974.MPLDJ20_60022"/>
<dbReference type="InterPro" id="IPR027417">
    <property type="entry name" value="P-loop_NTPase"/>
</dbReference>
<dbReference type="EMBL" id="CCMZ01000025">
    <property type="protein sequence ID" value="CDX20163.1"/>
    <property type="molecule type" value="Genomic_DNA"/>
</dbReference>
<organism evidence="2 3">
    <name type="scientific">Mesorhizobium plurifarium</name>
    <dbReference type="NCBI Taxonomy" id="69974"/>
    <lineage>
        <taxon>Bacteria</taxon>
        <taxon>Pseudomonadati</taxon>
        <taxon>Pseudomonadota</taxon>
        <taxon>Alphaproteobacteria</taxon>
        <taxon>Hyphomicrobiales</taxon>
        <taxon>Phyllobacteriaceae</taxon>
        <taxon>Mesorhizobium</taxon>
    </lineage>
</organism>
<accession>A0A090DTM7</accession>
<sequence>MNAIDTRVLPTKRKQVALFSGDPNFKRDVTTRLDALAIYDVKVSDAAEFLKGPPADSRAGIIILDLGNGELLANPGIVEARAAWASVPLIAISDELTSEQTRVLVRMNASDWLHKPLDAKELLNAVTFHDTGNQGTKSRIITFIAASGGAGATTLAISAAEHLASKSAERAAATCLVDLDFQSANCGAYLNQFNQFDLSGIIGQPDRLDVELMDVIKLSRPSGLTLYSFERPQLPFEPQGSDFVFRLLDLVAYRFDDIVIDLPNIETPWHDSVLRTSDEIFIVFELNVASLRQGKRLYKKIRELRGNKVSITLVANKHKRKWFGNHFSRSELEKIFKAPHIKSLALDNALLADALNRAILPSEVDGRARFNKDLKRMFKERLDNAQR</sequence>
<dbReference type="GO" id="GO:0009898">
    <property type="term" value="C:cytoplasmic side of plasma membrane"/>
    <property type="evidence" value="ECO:0007669"/>
    <property type="project" value="TreeGrafter"/>
</dbReference>
<protein>
    <submittedName>
        <fullName evidence="2">Pilus assembly protein</fullName>
    </submittedName>
</protein>
<dbReference type="PANTHER" id="PTHR43384:SF13">
    <property type="entry name" value="SLR0110 PROTEIN"/>
    <property type="match status" value="1"/>
</dbReference>
<dbReference type="SUPFAM" id="SSF52172">
    <property type="entry name" value="CheY-like"/>
    <property type="match status" value="1"/>
</dbReference>
<dbReference type="Pfam" id="PF13614">
    <property type="entry name" value="AAA_31"/>
    <property type="match status" value="1"/>
</dbReference>
<dbReference type="AlphaFoldDB" id="A0A090DTM7"/>
<keyword evidence="3" id="KW-1185">Reference proteome</keyword>
<dbReference type="GO" id="GO:0016887">
    <property type="term" value="F:ATP hydrolysis activity"/>
    <property type="evidence" value="ECO:0007669"/>
    <property type="project" value="TreeGrafter"/>
</dbReference>
<dbReference type="InterPro" id="IPR025669">
    <property type="entry name" value="AAA_dom"/>
</dbReference>
<dbReference type="Proteomes" id="UP000045285">
    <property type="component" value="Unassembled WGS sequence"/>
</dbReference>
<evidence type="ECO:0000259" key="1">
    <source>
        <dbReference type="Pfam" id="PF13614"/>
    </source>
</evidence>
<evidence type="ECO:0000313" key="2">
    <source>
        <dbReference type="EMBL" id="CDX20163.1"/>
    </source>
</evidence>
<dbReference type="Gene3D" id="3.40.50.300">
    <property type="entry name" value="P-loop containing nucleotide triphosphate hydrolases"/>
    <property type="match status" value="1"/>
</dbReference>
<dbReference type="GO" id="GO:0005524">
    <property type="term" value="F:ATP binding"/>
    <property type="evidence" value="ECO:0007669"/>
    <property type="project" value="TreeGrafter"/>
</dbReference>
<dbReference type="PANTHER" id="PTHR43384">
    <property type="entry name" value="SEPTUM SITE-DETERMINING PROTEIN MIND HOMOLOG, CHLOROPLASTIC-RELATED"/>
    <property type="match status" value="1"/>
</dbReference>
<dbReference type="SUPFAM" id="SSF52540">
    <property type="entry name" value="P-loop containing nucleoside triphosphate hydrolases"/>
    <property type="match status" value="1"/>
</dbReference>
<dbReference type="Gene3D" id="3.40.50.2300">
    <property type="match status" value="1"/>
</dbReference>
<dbReference type="GO" id="GO:0005829">
    <property type="term" value="C:cytosol"/>
    <property type="evidence" value="ECO:0007669"/>
    <property type="project" value="TreeGrafter"/>
</dbReference>
<dbReference type="InterPro" id="IPR011006">
    <property type="entry name" value="CheY-like_superfamily"/>
</dbReference>
<evidence type="ECO:0000313" key="3">
    <source>
        <dbReference type="Proteomes" id="UP000045285"/>
    </source>
</evidence>
<dbReference type="InterPro" id="IPR050625">
    <property type="entry name" value="ParA/MinD_ATPase"/>
</dbReference>
<feature type="domain" description="AAA" evidence="1">
    <location>
        <begin position="139"/>
        <end position="306"/>
    </location>
</feature>
<gene>
    <name evidence="2" type="ORF">MPL3356_310021</name>
</gene>
<name>A0A090DTM7_MESPL</name>
<dbReference type="GO" id="GO:0051782">
    <property type="term" value="P:negative regulation of cell division"/>
    <property type="evidence" value="ECO:0007669"/>
    <property type="project" value="TreeGrafter"/>
</dbReference>